<accession>A0A9W5S3X1</accession>
<proteinExistence type="predicted"/>
<evidence type="ECO:0000313" key="2">
    <source>
        <dbReference type="EMBL" id="EXX92090.1"/>
    </source>
</evidence>
<dbReference type="EMBL" id="JFHU01000016">
    <property type="protein sequence ID" value="EXX92090.1"/>
    <property type="molecule type" value="Genomic_DNA"/>
</dbReference>
<sequence>MLQHVFAVLNELLDDIMIRYPGTTDEQRSEIEQQLAVLQSMSDAMIDGWLQLEEKLACVRQSRSSSAASVEDAVVANHPDGRLAA</sequence>
<evidence type="ECO:0000256" key="1">
    <source>
        <dbReference type="SAM" id="MobiDB-lite"/>
    </source>
</evidence>
<dbReference type="AlphaFoldDB" id="A0A9W5S3X1"/>
<keyword evidence="3" id="KW-1185">Reference proteome</keyword>
<feature type="region of interest" description="Disordered" evidence="1">
    <location>
        <begin position="63"/>
        <end position="85"/>
    </location>
</feature>
<protein>
    <submittedName>
        <fullName evidence="2">Uncharacterized protein</fullName>
    </submittedName>
</protein>
<feature type="non-terminal residue" evidence="2">
    <location>
        <position position="85"/>
    </location>
</feature>
<name>A0A9W5S3X1_9BACL</name>
<comment type="caution">
    <text evidence="2">The sequence shown here is derived from an EMBL/GenBank/DDBJ whole genome shotgun (WGS) entry which is preliminary data.</text>
</comment>
<feature type="compositionally biased region" description="Low complexity" evidence="1">
    <location>
        <begin position="63"/>
        <end position="76"/>
    </location>
</feature>
<reference evidence="2 3" key="1">
    <citation type="submission" date="2014-02" db="EMBL/GenBank/DDBJ databases">
        <title>Genome sequence of Paenibacillus darwinianus reveals adaptive mechanisms for survival in Antarctic soils.</title>
        <authorList>
            <person name="Dsouza M."/>
            <person name="Taylor M.W."/>
            <person name="Turner S.J."/>
            <person name="Aislabie J."/>
        </authorList>
    </citation>
    <scope>NUCLEOTIDE SEQUENCE [LARGE SCALE GENOMIC DNA]</scope>
    <source>
        <strain evidence="2 3">CE1</strain>
    </source>
</reference>
<evidence type="ECO:0000313" key="3">
    <source>
        <dbReference type="Proteomes" id="UP000053750"/>
    </source>
</evidence>
<dbReference type="Proteomes" id="UP000053750">
    <property type="component" value="Unassembled WGS sequence"/>
</dbReference>
<organism evidence="2 3">
    <name type="scientific">Paenibacillus darwinianus</name>
    <dbReference type="NCBI Taxonomy" id="1380763"/>
    <lineage>
        <taxon>Bacteria</taxon>
        <taxon>Bacillati</taxon>
        <taxon>Bacillota</taxon>
        <taxon>Bacilli</taxon>
        <taxon>Bacillales</taxon>
        <taxon>Paenibacillaceae</taxon>
        <taxon>Paenibacillus</taxon>
    </lineage>
</organism>
<gene>
    <name evidence="2" type="ORF">BG53_04395</name>
</gene>